<name>A0A4Y2SST3_ARAVE</name>
<protein>
    <submittedName>
        <fullName evidence="2">Uncharacterized protein</fullName>
    </submittedName>
</protein>
<keyword evidence="1" id="KW-0472">Membrane</keyword>
<reference evidence="2 3" key="1">
    <citation type="journal article" date="2019" name="Sci. Rep.">
        <title>Orb-weaving spider Araneus ventricosus genome elucidates the spidroin gene catalogue.</title>
        <authorList>
            <person name="Kono N."/>
            <person name="Nakamura H."/>
            <person name="Ohtoshi R."/>
            <person name="Moran D.A.P."/>
            <person name="Shinohara A."/>
            <person name="Yoshida Y."/>
            <person name="Fujiwara M."/>
            <person name="Mori M."/>
            <person name="Tomita M."/>
            <person name="Arakawa K."/>
        </authorList>
    </citation>
    <scope>NUCLEOTIDE SEQUENCE [LARGE SCALE GENOMIC DNA]</scope>
</reference>
<dbReference type="Proteomes" id="UP000499080">
    <property type="component" value="Unassembled WGS sequence"/>
</dbReference>
<proteinExistence type="predicted"/>
<organism evidence="2 3">
    <name type="scientific">Araneus ventricosus</name>
    <name type="common">Orbweaver spider</name>
    <name type="synonym">Epeira ventricosa</name>
    <dbReference type="NCBI Taxonomy" id="182803"/>
    <lineage>
        <taxon>Eukaryota</taxon>
        <taxon>Metazoa</taxon>
        <taxon>Ecdysozoa</taxon>
        <taxon>Arthropoda</taxon>
        <taxon>Chelicerata</taxon>
        <taxon>Arachnida</taxon>
        <taxon>Araneae</taxon>
        <taxon>Araneomorphae</taxon>
        <taxon>Entelegynae</taxon>
        <taxon>Araneoidea</taxon>
        <taxon>Araneidae</taxon>
        <taxon>Araneus</taxon>
    </lineage>
</organism>
<feature type="transmembrane region" description="Helical" evidence="1">
    <location>
        <begin position="106"/>
        <end position="125"/>
    </location>
</feature>
<accession>A0A4Y2SST3</accession>
<comment type="caution">
    <text evidence="2">The sequence shown here is derived from an EMBL/GenBank/DDBJ whole genome shotgun (WGS) entry which is preliminary data.</text>
</comment>
<evidence type="ECO:0000313" key="2">
    <source>
        <dbReference type="EMBL" id="GBN91418.1"/>
    </source>
</evidence>
<keyword evidence="3" id="KW-1185">Reference proteome</keyword>
<sequence length="133" mass="15036">MEIGVVELEFQRTQNPTLHAPIPTWGVDARVAAHQRIYLDWDLATGLVNRISAVWGSSPTADFRLLAPSRGPNLGRSLMCRYPRIDAPSWNRRMKCWILSSLNSSFAYATISIGFKLTIVFFSFCSKIPFGRM</sequence>
<gene>
    <name evidence="2" type="ORF">AVEN_106087_1</name>
</gene>
<keyword evidence="1" id="KW-0812">Transmembrane</keyword>
<dbReference type="EMBL" id="BGPR01023872">
    <property type="protein sequence ID" value="GBN91418.1"/>
    <property type="molecule type" value="Genomic_DNA"/>
</dbReference>
<evidence type="ECO:0000256" key="1">
    <source>
        <dbReference type="SAM" id="Phobius"/>
    </source>
</evidence>
<evidence type="ECO:0000313" key="3">
    <source>
        <dbReference type="Proteomes" id="UP000499080"/>
    </source>
</evidence>
<dbReference type="AlphaFoldDB" id="A0A4Y2SST3"/>
<keyword evidence="1" id="KW-1133">Transmembrane helix</keyword>